<evidence type="ECO:0000313" key="1">
    <source>
        <dbReference type="EMBL" id="KAF7674470.1"/>
    </source>
</evidence>
<proteinExistence type="predicted"/>
<organism evidence="1 2">
    <name type="scientific">Alternaria burnsii</name>
    <dbReference type="NCBI Taxonomy" id="1187904"/>
    <lineage>
        <taxon>Eukaryota</taxon>
        <taxon>Fungi</taxon>
        <taxon>Dikarya</taxon>
        <taxon>Ascomycota</taxon>
        <taxon>Pezizomycotina</taxon>
        <taxon>Dothideomycetes</taxon>
        <taxon>Pleosporomycetidae</taxon>
        <taxon>Pleosporales</taxon>
        <taxon>Pleosporineae</taxon>
        <taxon>Pleosporaceae</taxon>
        <taxon>Alternaria</taxon>
        <taxon>Alternaria sect. Alternaria</taxon>
    </lineage>
</organism>
<protein>
    <recommendedName>
        <fullName evidence="3">SAP domain-containing protein</fullName>
    </recommendedName>
</protein>
<keyword evidence="2" id="KW-1185">Reference proteome</keyword>
<gene>
    <name evidence="1" type="ORF">GT037_007230</name>
</gene>
<comment type="caution">
    <text evidence="1">The sequence shown here is derived from an EMBL/GenBank/DDBJ whole genome shotgun (WGS) entry which is preliminary data.</text>
</comment>
<dbReference type="EMBL" id="JAAABM010000010">
    <property type="protein sequence ID" value="KAF7674470.1"/>
    <property type="molecule type" value="Genomic_DNA"/>
</dbReference>
<dbReference type="GeneID" id="62205455"/>
<reference evidence="1" key="1">
    <citation type="submission" date="2020-01" db="EMBL/GenBank/DDBJ databases">
        <authorList>
            <person name="Feng Z.H.Z."/>
        </authorList>
    </citation>
    <scope>NUCLEOTIDE SEQUENCE</scope>
    <source>
        <strain evidence="1">CBS107.38</strain>
    </source>
</reference>
<dbReference type="OrthoDB" id="3688508at2759"/>
<dbReference type="Proteomes" id="UP000596902">
    <property type="component" value="Unassembled WGS sequence"/>
</dbReference>
<dbReference type="AlphaFoldDB" id="A0A8H7ECA5"/>
<evidence type="ECO:0008006" key="3">
    <source>
        <dbReference type="Google" id="ProtNLM"/>
    </source>
</evidence>
<name>A0A8H7ECA5_9PLEO</name>
<accession>A0A8H7ECA5</accession>
<reference evidence="1" key="2">
    <citation type="submission" date="2020-08" db="EMBL/GenBank/DDBJ databases">
        <title>Draft Genome Sequence of Cumin Blight Pathogen Alternaria burnsii.</title>
        <authorList>
            <person name="Feng Z."/>
        </authorList>
    </citation>
    <scope>NUCLEOTIDE SEQUENCE</scope>
    <source>
        <strain evidence="1">CBS107.38</strain>
    </source>
</reference>
<evidence type="ECO:0000313" key="2">
    <source>
        <dbReference type="Proteomes" id="UP000596902"/>
    </source>
</evidence>
<sequence>MLSGTMFSGNRSPPEPGMDYVDYIKSRERFAALKANRMPDFESMKNVDLQKAMKVQRLGRIGNKAYMVDKLEDHFTKMRGQHQKQLWDQAQSFIRERPELMLTSKAKSESFRKSFVDLPQIRDMIYELALFDPPSITPRYITEPGAENDHHAAGVLKITGNAGRFSPVRSSQYSLMDLAELRVDRSISVLHVVGALNNQIRQEVQKLFWSHTRVQLQFGQLGPLFSASVSSSRRLVPLVGALLLA</sequence>
<dbReference type="RefSeq" id="XP_038784765.1">
    <property type="nucleotide sequence ID" value="XM_038932277.1"/>
</dbReference>